<comment type="caution">
    <text evidence="2">The sequence shown here is derived from an EMBL/GenBank/DDBJ whole genome shotgun (WGS) entry which is preliminary data.</text>
</comment>
<dbReference type="AlphaFoldDB" id="A0A543DW75"/>
<evidence type="ECO:0008006" key="4">
    <source>
        <dbReference type="Google" id="ProtNLM"/>
    </source>
</evidence>
<reference evidence="2 3" key="1">
    <citation type="submission" date="2019-06" db="EMBL/GenBank/DDBJ databases">
        <title>Sequencing the genomes of 1000 actinobacteria strains.</title>
        <authorList>
            <person name="Klenk H.-P."/>
        </authorList>
    </citation>
    <scope>NUCLEOTIDE SEQUENCE [LARGE SCALE GENOMIC DNA]</scope>
    <source>
        <strain evidence="2 3">DSM 45301</strain>
    </source>
</reference>
<keyword evidence="3" id="KW-1185">Reference proteome</keyword>
<accession>A0A543DW75</accession>
<dbReference type="PANTHER" id="PTHR34796">
    <property type="entry name" value="EXPRESSED PROTEIN"/>
    <property type="match status" value="1"/>
</dbReference>
<organism evidence="2 3">
    <name type="scientific">Pseudonocardia kunmingensis</name>
    <dbReference type="NCBI Taxonomy" id="630975"/>
    <lineage>
        <taxon>Bacteria</taxon>
        <taxon>Bacillati</taxon>
        <taxon>Actinomycetota</taxon>
        <taxon>Actinomycetes</taxon>
        <taxon>Pseudonocardiales</taxon>
        <taxon>Pseudonocardiaceae</taxon>
        <taxon>Pseudonocardia</taxon>
    </lineage>
</organism>
<dbReference type="Gene3D" id="1.10.3450.10">
    <property type="entry name" value="TTHA0068-like"/>
    <property type="match status" value="1"/>
</dbReference>
<dbReference type="SUPFAM" id="SSF140663">
    <property type="entry name" value="TTHA0068-like"/>
    <property type="match status" value="1"/>
</dbReference>
<gene>
    <name evidence="2" type="ORF">FB558_0323</name>
</gene>
<evidence type="ECO:0000313" key="3">
    <source>
        <dbReference type="Proteomes" id="UP000315677"/>
    </source>
</evidence>
<sequence length="175" mass="18617">MIHTASVLRAWHGVDVSIARDRDPSGRARNSRPRDAAGRPLPHGAEGVERVPEDLVLSADESVTEAQRLLDAGLPFPAHEVLEAAWKAAPEQERELWRGLAQLAVGLTHAQRGNAKGAAALLERAADRIGSWAAPPPAGVDVRGLRAFADALATRIAAHGLTGIPEADLRPRLRG</sequence>
<feature type="region of interest" description="Disordered" evidence="1">
    <location>
        <begin position="20"/>
        <end position="50"/>
    </location>
</feature>
<dbReference type="PANTHER" id="PTHR34796:SF1">
    <property type="entry name" value="EXPRESSED PROTEIN"/>
    <property type="match status" value="1"/>
</dbReference>
<dbReference type="Proteomes" id="UP000315677">
    <property type="component" value="Unassembled WGS sequence"/>
</dbReference>
<dbReference type="EMBL" id="VFPA01000001">
    <property type="protein sequence ID" value="TQM13572.1"/>
    <property type="molecule type" value="Genomic_DNA"/>
</dbReference>
<dbReference type="InterPro" id="IPR005500">
    <property type="entry name" value="DUF309"/>
</dbReference>
<evidence type="ECO:0000313" key="2">
    <source>
        <dbReference type="EMBL" id="TQM13572.1"/>
    </source>
</evidence>
<name>A0A543DW75_9PSEU</name>
<feature type="compositionally biased region" description="Basic and acidic residues" evidence="1">
    <location>
        <begin position="20"/>
        <end position="37"/>
    </location>
</feature>
<dbReference type="InterPro" id="IPR023203">
    <property type="entry name" value="TTHA0068_sf"/>
</dbReference>
<evidence type="ECO:0000256" key="1">
    <source>
        <dbReference type="SAM" id="MobiDB-lite"/>
    </source>
</evidence>
<dbReference type="Pfam" id="PF03745">
    <property type="entry name" value="DUF309"/>
    <property type="match status" value="1"/>
</dbReference>
<proteinExistence type="predicted"/>
<protein>
    <recommendedName>
        <fullName evidence="4">DUF309 family protein family protein</fullName>
    </recommendedName>
</protein>